<accession>A0A9N9GRN1</accession>
<dbReference type="OrthoDB" id="10338794at2759"/>
<dbReference type="AlphaFoldDB" id="A0A9N9GRN1"/>
<comment type="caution">
    <text evidence="1">The sequence shown here is derived from an EMBL/GenBank/DDBJ whole genome shotgun (WGS) entry which is preliminary data.</text>
</comment>
<dbReference type="Proteomes" id="UP000789831">
    <property type="component" value="Unassembled WGS sequence"/>
</dbReference>
<evidence type="ECO:0000313" key="1">
    <source>
        <dbReference type="EMBL" id="CAG8629694.1"/>
    </source>
</evidence>
<proteinExistence type="predicted"/>
<feature type="non-terminal residue" evidence="1">
    <location>
        <position position="109"/>
    </location>
</feature>
<reference evidence="1" key="1">
    <citation type="submission" date="2021-06" db="EMBL/GenBank/DDBJ databases">
        <authorList>
            <person name="Kallberg Y."/>
            <person name="Tangrot J."/>
            <person name="Rosling A."/>
        </authorList>
    </citation>
    <scope>NUCLEOTIDE SEQUENCE</scope>
    <source>
        <strain evidence="1">MT106</strain>
    </source>
</reference>
<evidence type="ECO:0000313" key="2">
    <source>
        <dbReference type="Proteomes" id="UP000789831"/>
    </source>
</evidence>
<gene>
    <name evidence="1" type="ORF">AGERDE_LOCUS10464</name>
</gene>
<sequence length="109" mass="12373">IPPNPPTPGGQIEVTAPKGDFKFDSYLGVSWNANVDIKDKWNRKVNVWIARRLGNAPDQLKYIFLGVYNYGNTWAGFHAKVNQGYYFAWVEVVDEPAVWGTGPVFYISY</sequence>
<keyword evidence="2" id="KW-1185">Reference proteome</keyword>
<dbReference type="EMBL" id="CAJVPL010003284">
    <property type="protein sequence ID" value="CAG8629694.1"/>
    <property type="molecule type" value="Genomic_DNA"/>
</dbReference>
<name>A0A9N9GRN1_9GLOM</name>
<protein>
    <submittedName>
        <fullName evidence="1">4323_t:CDS:1</fullName>
    </submittedName>
</protein>
<organism evidence="1 2">
    <name type="scientific">Ambispora gerdemannii</name>
    <dbReference type="NCBI Taxonomy" id="144530"/>
    <lineage>
        <taxon>Eukaryota</taxon>
        <taxon>Fungi</taxon>
        <taxon>Fungi incertae sedis</taxon>
        <taxon>Mucoromycota</taxon>
        <taxon>Glomeromycotina</taxon>
        <taxon>Glomeromycetes</taxon>
        <taxon>Archaeosporales</taxon>
        <taxon>Ambisporaceae</taxon>
        <taxon>Ambispora</taxon>
    </lineage>
</organism>